<dbReference type="Gene3D" id="1.10.10.10">
    <property type="entry name" value="Winged helix-like DNA-binding domain superfamily/Winged helix DNA-binding domain"/>
    <property type="match status" value="1"/>
</dbReference>
<evidence type="ECO:0000256" key="5">
    <source>
        <dbReference type="SAM" id="Coils"/>
    </source>
</evidence>
<dbReference type="Proteomes" id="UP001451571">
    <property type="component" value="Chromosome"/>
</dbReference>
<dbReference type="InterPro" id="IPR036388">
    <property type="entry name" value="WH-like_DNA-bd_sf"/>
</dbReference>
<keyword evidence="3" id="KW-0238">DNA-binding</keyword>
<gene>
    <name evidence="6" type="ORF">V6984_21965</name>
</gene>
<proteinExistence type="inferred from homology"/>
<keyword evidence="7" id="KW-1185">Reference proteome</keyword>
<dbReference type="RefSeq" id="WP_342757726.1">
    <property type="nucleotide sequence ID" value="NZ_CP146256.1"/>
</dbReference>
<keyword evidence="2" id="KW-0805">Transcription regulation</keyword>
<organism evidence="6 7">
    <name type="scientific">Kineothrix sedimenti</name>
    <dbReference type="NCBI Taxonomy" id="3123317"/>
    <lineage>
        <taxon>Bacteria</taxon>
        <taxon>Bacillati</taxon>
        <taxon>Bacillota</taxon>
        <taxon>Clostridia</taxon>
        <taxon>Lachnospirales</taxon>
        <taxon>Lachnospiraceae</taxon>
        <taxon>Kineothrix</taxon>
    </lineage>
</organism>
<dbReference type="EMBL" id="CP146256">
    <property type="protein sequence ID" value="XAH74132.1"/>
    <property type="molecule type" value="Genomic_DNA"/>
</dbReference>
<evidence type="ECO:0000256" key="2">
    <source>
        <dbReference type="ARBA" id="ARBA00023015"/>
    </source>
</evidence>
<protein>
    <submittedName>
        <fullName evidence="6">BlaI/MecI/CopY family transcriptional regulator</fullName>
    </submittedName>
</protein>
<sequence>MKLTKREIDVMRILWESEKALMVSEVVNREGGTVYSVQRVMQSLLKKGMVAVDGYAYSNKTLGRKFKPLVSSESIESEALQELTGSLINKSIATSHLLASLLPTDNSEDTLSELDRLEEMIKERKKQILKMEDSEHQTFED</sequence>
<keyword evidence="5" id="KW-0175">Coiled coil</keyword>
<reference evidence="6 7" key="1">
    <citation type="submission" date="2024-02" db="EMBL/GenBank/DDBJ databases">
        <title>Bacterial strain from lacustrine sediment.</title>
        <authorList>
            <person name="Petit C."/>
            <person name="Fadhlaoui K."/>
        </authorList>
    </citation>
    <scope>NUCLEOTIDE SEQUENCE [LARGE SCALE GENOMIC DNA]</scope>
    <source>
        <strain evidence="6 7">IPX-CK</strain>
    </source>
</reference>
<evidence type="ECO:0000313" key="7">
    <source>
        <dbReference type="Proteomes" id="UP001451571"/>
    </source>
</evidence>
<name>A0ABZ3EV56_9FIRM</name>
<dbReference type="InterPro" id="IPR005650">
    <property type="entry name" value="BlaI_family"/>
</dbReference>
<feature type="coiled-coil region" evidence="5">
    <location>
        <begin position="107"/>
        <end position="137"/>
    </location>
</feature>
<comment type="similarity">
    <text evidence="1">Belongs to the BlaI transcriptional regulatory family.</text>
</comment>
<accession>A0ABZ3EV56</accession>
<evidence type="ECO:0000256" key="4">
    <source>
        <dbReference type="ARBA" id="ARBA00023163"/>
    </source>
</evidence>
<evidence type="ECO:0000256" key="3">
    <source>
        <dbReference type="ARBA" id="ARBA00023125"/>
    </source>
</evidence>
<evidence type="ECO:0000256" key="1">
    <source>
        <dbReference type="ARBA" id="ARBA00011046"/>
    </source>
</evidence>
<dbReference type="Pfam" id="PF03965">
    <property type="entry name" value="Penicillinase_R"/>
    <property type="match status" value="1"/>
</dbReference>
<keyword evidence="4" id="KW-0804">Transcription</keyword>
<dbReference type="InterPro" id="IPR036390">
    <property type="entry name" value="WH_DNA-bd_sf"/>
</dbReference>
<dbReference type="SUPFAM" id="SSF46785">
    <property type="entry name" value="Winged helix' DNA-binding domain"/>
    <property type="match status" value="1"/>
</dbReference>
<evidence type="ECO:0000313" key="6">
    <source>
        <dbReference type="EMBL" id="XAH74132.1"/>
    </source>
</evidence>